<dbReference type="Pfam" id="PF00027">
    <property type="entry name" value="cNMP_binding"/>
    <property type="match status" value="1"/>
</dbReference>
<reference evidence="3" key="1">
    <citation type="journal article" date="2019" name="Int. J. Syst. Evol. Microbiol.">
        <title>The Global Catalogue of Microorganisms (GCM) 10K type strain sequencing project: providing services to taxonomists for standard genome sequencing and annotation.</title>
        <authorList>
            <consortium name="The Broad Institute Genomics Platform"/>
            <consortium name="The Broad Institute Genome Sequencing Center for Infectious Disease"/>
            <person name="Wu L."/>
            <person name="Ma J."/>
        </authorList>
    </citation>
    <scope>NUCLEOTIDE SEQUENCE [LARGE SCALE GENOMIC DNA]</scope>
    <source>
        <strain evidence="3">JCM 17738</strain>
    </source>
</reference>
<protein>
    <recommendedName>
        <fullName evidence="1">Cyclic nucleotide-binding domain-containing protein</fullName>
    </recommendedName>
</protein>
<gene>
    <name evidence="2" type="ORF">GCM10023153_31630</name>
</gene>
<name>A0ABP8K8Y0_9MICO</name>
<dbReference type="EMBL" id="BAABFX010000048">
    <property type="protein sequence ID" value="GAA4402505.1"/>
    <property type="molecule type" value="Genomic_DNA"/>
</dbReference>
<keyword evidence="3" id="KW-1185">Reference proteome</keyword>
<proteinExistence type="predicted"/>
<dbReference type="PROSITE" id="PS50042">
    <property type="entry name" value="CNMP_BINDING_3"/>
    <property type="match status" value="1"/>
</dbReference>
<dbReference type="CDD" id="cd00038">
    <property type="entry name" value="CAP_ED"/>
    <property type="match status" value="1"/>
</dbReference>
<evidence type="ECO:0000259" key="1">
    <source>
        <dbReference type="PROSITE" id="PS50042"/>
    </source>
</evidence>
<dbReference type="RefSeq" id="WP_159901881.1">
    <property type="nucleotide sequence ID" value="NZ_BAABFX010000048.1"/>
</dbReference>
<dbReference type="Gene3D" id="2.60.120.10">
    <property type="entry name" value="Jelly Rolls"/>
    <property type="match status" value="1"/>
</dbReference>
<dbReference type="InterPro" id="IPR018490">
    <property type="entry name" value="cNMP-bd_dom_sf"/>
</dbReference>
<dbReference type="SUPFAM" id="SSF51206">
    <property type="entry name" value="cAMP-binding domain-like"/>
    <property type="match status" value="1"/>
</dbReference>
<accession>A0ABP8K8Y0</accession>
<organism evidence="2 3">
    <name type="scientific">Ornithinibacter aureus</name>
    <dbReference type="NCBI Taxonomy" id="622664"/>
    <lineage>
        <taxon>Bacteria</taxon>
        <taxon>Bacillati</taxon>
        <taxon>Actinomycetota</taxon>
        <taxon>Actinomycetes</taxon>
        <taxon>Micrococcales</taxon>
        <taxon>Intrasporangiaceae</taxon>
        <taxon>Ornithinibacter</taxon>
    </lineage>
</organism>
<evidence type="ECO:0000313" key="3">
    <source>
        <dbReference type="Proteomes" id="UP001500390"/>
    </source>
</evidence>
<sequence>MALDVELSETRDFLACHEPFDALPQGVLDRLPGRMSVQYFRRGTRLIEKGRDNHHLYVLRSGAADVHDPQGTLVDRGGEGACFGSITLTEGNTRRSR</sequence>
<dbReference type="InterPro" id="IPR000595">
    <property type="entry name" value="cNMP-bd_dom"/>
</dbReference>
<evidence type="ECO:0000313" key="2">
    <source>
        <dbReference type="EMBL" id="GAA4402505.1"/>
    </source>
</evidence>
<comment type="caution">
    <text evidence="2">The sequence shown here is derived from an EMBL/GenBank/DDBJ whole genome shotgun (WGS) entry which is preliminary data.</text>
</comment>
<dbReference type="Proteomes" id="UP001500390">
    <property type="component" value="Unassembled WGS sequence"/>
</dbReference>
<dbReference type="InterPro" id="IPR014710">
    <property type="entry name" value="RmlC-like_jellyroll"/>
</dbReference>
<feature type="domain" description="Cyclic nucleotide-binding" evidence="1">
    <location>
        <begin position="19"/>
        <end position="97"/>
    </location>
</feature>